<proteinExistence type="predicted"/>
<dbReference type="Proteomes" id="UP000190092">
    <property type="component" value="Unassembled WGS sequence"/>
</dbReference>
<protein>
    <submittedName>
        <fullName evidence="1">Uncharacterized protein YjlB</fullName>
    </submittedName>
</protein>
<dbReference type="InterPro" id="IPR014500">
    <property type="entry name" value="UCP019307_cupin"/>
</dbReference>
<accession>A0A1T4R8L4</accession>
<dbReference type="InterPro" id="IPR011051">
    <property type="entry name" value="RmlC_Cupin_sf"/>
</dbReference>
<evidence type="ECO:0000313" key="2">
    <source>
        <dbReference type="Proteomes" id="UP000190092"/>
    </source>
</evidence>
<dbReference type="SUPFAM" id="SSF51182">
    <property type="entry name" value="RmlC-like cupins"/>
    <property type="match status" value="1"/>
</dbReference>
<dbReference type="PANTHER" id="PTHR36448:SF2">
    <property type="entry name" value="CUPIN TYPE-1 DOMAIN-CONTAINING PROTEIN"/>
    <property type="match status" value="1"/>
</dbReference>
<dbReference type="CDD" id="cd02219">
    <property type="entry name" value="cupin_YjlB-like"/>
    <property type="match status" value="1"/>
</dbReference>
<sequence length="201" mass="21527">MSFAEDAKRVAERLTGIGRPSDGELKRLLRTVEPQTFSFKDDGETPNNPALPMLYYPNAVALPSDFDPAAVLEKIFDGNGWSNGIFDFLHFHTQVHEVLGIARGHATVRFGGGTGCTVTVKAGDVVVLPAGTGHQRVAPAEDLLVVGAYPPEGRYDQQEPGNLDHDAALARIRSVAVPGTDPVYGPNGPLRRLWTQNGAAS</sequence>
<dbReference type="EMBL" id="FUWJ01000004">
    <property type="protein sequence ID" value="SKA12265.1"/>
    <property type="molecule type" value="Genomic_DNA"/>
</dbReference>
<dbReference type="RefSeq" id="WP_218191122.1">
    <property type="nucleotide sequence ID" value="NZ_FUWJ01000004.1"/>
</dbReference>
<organism evidence="1 2">
    <name type="scientific">Enhydrobacter aerosaccus</name>
    <dbReference type="NCBI Taxonomy" id="225324"/>
    <lineage>
        <taxon>Bacteria</taxon>
        <taxon>Pseudomonadati</taxon>
        <taxon>Pseudomonadota</taxon>
        <taxon>Alphaproteobacteria</taxon>
        <taxon>Hyphomicrobiales</taxon>
        <taxon>Enhydrobacter</taxon>
    </lineage>
</organism>
<keyword evidence="2" id="KW-1185">Reference proteome</keyword>
<gene>
    <name evidence="1" type="ORF">SAMN02745126_03675</name>
</gene>
<dbReference type="InterPro" id="IPR014710">
    <property type="entry name" value="RmlC-like_jellyroll"/>
</dbReference>
<dbReference type="InterPro" id="IPR047121">
    <property type="entry name" value="YjiB-like"/>
</dbReference>
<name>A0A1T4R8L4_9HYPH</name>
<evidence type="ECO:0000313" key="1">
    <source>
        <dbReference type="EMBL" id="SKA12265.1"/>
    </source>
</evidence>
<dbReference type="PIRSF" id="PIRSF019307">
    <property type="entry name" value="UCP019307"/>
    <property type="match status" value="1"/>
</dbReference>
<dbReference type="PANTHER" id="PTHR36448">
    <property type="entry name" value="BLR7373 PROTEIN"/>
    <property type="match status" value="1"/>
</dbReference>
<reference evidence="2" key="1">
    <citation type="submission" date="2017-02" db="EMBL/GenBank/DDBJ databases">
        <authorList>
            <person name="Varghese N."/>
            <person name="Submissions S."/>
        </authorList>
    </citation>
    <scope>NUCLEOTIDE SEQUENCE [LARGE SCALE GENOMIC DNA]</scope>
    <source>
        <strain evidence="2">ATCC 27094</strain>
    </source>
</reference>
<dbReference type="AlphaFoldDB" id="A0A1T4R8L4"/>
<dbReference type="Gene3D" id="2.60.120.10">
    <property type="entry name" value="Jelly Rolls"/>
    <property type="match status" value="1"/>
</dbReference>